<keyword evidence="3" id="KW-1185">Reference proteome</keyword>
<evidence type="ECO:0000313" key="2">
    <source>
        <dbReference type="EMBL" id="CAI5791538.1"/>
    </source>
</evidence>
<dbReference type="AlphaFoldDB" id="A0AA35L913"/>
<proteinExistence type="predicted"/>
<dbReference type="EMBL" id="OX395138">
    <property type="protein sequence ID" value="CAI5791538.1"/>
    <property type="molecule type" value="Genomic_DNA"/>
</dbReference>
<accession>A0AA35L913</accession>
<feature type="region of interest" description="Disordered" evidence="1">
    <location>
        <begin position="76"/>
        <end position="97"/>
    </location>
</feature>
<sequence>MFTPLVSCGGFGAGGIERKWMGGILGPPCPPTAPKENKEGKSRSLSSLKLTAVAREDGGCEGAGGDLHDVGGLHVTKSSHRQAVKTSERSRRAAGQLTVGQRKRLDNLARISSTWPWLSSSELVFSRTGERDCRRSGSSGGVGSCKRGECLVSLTTPSVPPQQTKE</sequence>
<gene>
    <name evidence="2" type="ORF">PODLI_1B032514</name>
</gene>
<feature type="region of interest" description="Disordered" evidence="1">
    <location>
        <begin position="25"/>
        <end position="48"/>
    </location>
</feature>
<organism evidence="2 3">
    <name type="scientific">Podarcis lilfordi</name>
    <name type="common">Lilford's wall lizard</name>
    <dbReference type="NCBI Taxonomy" id="74358"/>
    <lineage>
        <taxon>Eukaryota</taxon>
        <taxon>Metazoa</taxon>
        <taxon>Chordata</taxon>
        <taxon>Craniata</taxon>
        <taxon>Vertebrata</taxon>
        <taxon>Euteleostomi</taxon>
        <taxon>Lepidosauria</taxon>
        <taxon>Squamata</taxon>
        <taxon>Bifurcata</taxon>
        <taxon>Unidentata</taxon>
        <taxon>Episquamata</taxon>
        <taxon>Laterata</taxon>
        <taxon>Lacertibaenia</taxon>
        <taxon>Lacertidae</taxon>
        <taxon>Podarcis</taxon>
    </lineage>
</organism>
<feature type="region of interest" description="Disordered" evidence="1">
    <location>
        <begin position="128"/>
        <end position="147"/>
    </location>
</feature>
<dbReference type="Proteomes" id="UP001178461">
    <property type="component" value="Chromosome 13"/>
</dbReference>
<evidence type="ECO:0000256" key="1">
    <source>
        <dbReference type="SAM" id="MobiDB-lite"/>
    </source>
</evidence>
<evidence type="ECO:0000313" key="3">
    <source>
        <dbReference type="Proteomes" id="UP001178461"/>
    </source>
</evidence>
<protein>
    <submittedName>
        <fullName evidence="2">Uncharacterized protein</fullName>
    </submittedName>
</protein>
<name>A0AA35L913_9SAUR</name>
<reference evidence="2" key="1">
    <citation type="submission" date="2022-12" db="EMBL/GenBank/DDBJ databases">
        <authorList>
            <person name="Alioto T."/>
            <person name="Alioto T."/>
            <person name="Gomez Garrido J."/>
        </authorList>
    </citation>
    <scope>NUCLEOTIDE SEQUENCE</scope>
</reference>